<dbReference type="PANTHER" id="PTHR14237:SF19">
    <property type="entry name" value="MITOCHONDRIAL AMIDOXIME REDUCING COMPONENT 1"/>
    <property type="match status" value="1"/>
</dbReference>
<dbReference type="SUPFAM" id="SSF141673">
    <property type="entry name" value="MOSC N-terminal domain-like"/>
    <property type="match status" value="1"/>
</dbReference>
<accession>A0A4Q7JE26</accession>
<evidence type="ECO:0000313" key="3">
    <source>
        <dbReference type="Proteomes" id="UP000292003"/>
    </source>
</evidence>
<dbReference type="EMBL" id="SFCC01000002">
    <property type="protein sequence ID" value="RZQ65468.1"/>
    <property type="molecule type" value="Genomic_DNA"/>
</dbReference>
<dbReference type="InterPro" id="IPR011037">
    <property type="entry name" value="Pyrv_Knase-like_insert_dom_sf"/>
</dbReference>
<evidence type="ECO:0000259" key="1">
    <source>
        <dbReference type="PROSITE" id="PS51340"/>
    </source>
</evidence>
<dbReference type="GO" id="GO:0030151">
    <property type="term" value="F:molybdenum ion binding"/>
    <property type="evidence" value="ECO:0007669"/>
    <property type="project" value="InterPro"/>
</dbReference>
<dbReference type="Pfam" id="PF03476">
    <property type="entry name" value="MOSC_N"/>
    <property type="match status" value="1"/>
</dbReference>
<dbReference type="SUPFAM" id="SSF50800">
    <property type="entry name" value="PK beta-barrel domain-like"/>
    <property type="match status" value="1"/>
</dbReference>
<gene>
    <name evidence="2" type="ORF">EWH70_05135</name>
</gene>
<organism evidence="2 3">
    <name type="scientific">Amycolatopsis suaedae</name>
    <dbReference type="NCBI Taxonomy" id="2510978"/>
    <lineage>
        <taxon>Bacteria</taxon>
        <taxon>Bacillati</taxon>
        <taxon>Actinomycetota</taxon>
        <taxon>Actinomycetes</taxon>
        <taxon>Pseudonocardiales</taxon>
        <taxon>Pseudonocardiaceae</taxon>
        <taxon>Amycolatopsis</taxon>
    </lineage>
</organism>
<dbReference type="GO" id="GO:0030170">
    <property type="term" value="F:pyridoxal phosphate binding"/>
    <property type="evidence" value="ECO:0007669"/>
    <property type="project" value="InterPro"/>
</dbReference>
<feature type="domain" description="MOSC" evidence="1">
    <location>
        <begin position="116"/>
        <end position="265"/>
    </location>
</feature>
<proteinExistence type="predicted"/>
<dbReference type="InterPro" id="IPR005303">
    <property type="entry name" value="MOCOS_middle"/>
</dbReference>
<dbReference type="OrthoDB" id="9793178at2"/>
<keyword evidence="3" id="KW-1185">Reference proteome</keyword>
<dbReference type="Proteomes" id="UP000292003">
    <property type="component" value="Unassembled WGS sequence"/>
</dbReference>
<evidence type="ECO:0000313" key="2">
    <source>
        <dbReference type="EMBL" id="RZQ65468.1"/>
    </source>
</evidence>
<comment type="caution">
    <text evidence="2">The sequence shown here is derived from an EMBL/GenBank/DDBJ whole genome shotgun (WGS) entry which is preliminary data.</text>
</comment>
<dbReference type="AlphaFoldDB" id="A0A4Q7JE26"/>
<dbReference type="InterPro" id="IPR005302">
    <property type="entry name" value="MoCF_Sase_C"/>
</dbReference>
<reference evidence="2 3" key="1">
    <citation type="submission" date="2019-02" db="EMBL/GenBank/DDBJ databases">
        <title>Draft genome sequence of Amycolatopsis sp. 8-3EHSu isolated from roots of Suaeda maritima.</title>
        <authorList>
            <person name="Duangmal K."/>
            <person name="Chantavorakit T."/>
        </authorList>
    </citation>
    <scope>NUCLEOTIDE SEQUENCE [LARGE SCALE GENOMIC DNA]</scope>
    <source>
        <strain evidence="2 3">8-3EHSu</strain>
    </source>
</reference>
<dbReference type="GO" id="GO:0003824">
    <property type="term" value="F:catalytic activity"/>
    <property type="evidence" value="ECO:0007669"/>
    <property type="project" value="InterPro"/>
</dbReference>
<dbReference type="PROSITE" id="PS51340">
    <property type="entry name" value="MOSC"/>
    <property type="match status" value="1"/>
</dbReference>
<sequence>MASLFYYPVKGCAGTPVTSAEVTPAGLRHDRTFMAVGADGSFRSQRRYPVMATIRPRILDDGARLELAAPGVETLVLDVRRDGPRHEGSTFTWQGKGVHQGPEAADWVSTVLGEPSVLVGVAPDHERVTAGLTPGTAVFADAHALLVTSESSLDALNERIASAGGEPVPMARFRPNIVVSGWAEPHTEDRVRAMSAGSVGIGYAKDAVRCVVITIDQETGEKRGPEPTRTLAGYRRSPDGGVTFGMKGAVTRPGTLSVGDEITVADWA</sequence>
<dbReference type="Pfam" id="PF03473">
    <property type="entry name" value="MOSC"/>
    <property type="match status" value="1"/>
</dbReference>
<protein>
    <submittedName>
        <fullName evidence="2">MOSC domain-containing protein</fullName>
    </submittedName>
</protein>
<name>A0A4Q7JE26_9PSEU</name>
<dbReference type="PANTHER" id="PTHR14237">
    <property type="entry name" value="MOLYBDOPTERIN COFACTOR SULFURASE MOSC"/>
    <property type="match status" value="1"/>
</dbReference>